<comment type="caution">
    <text evidence="3">The sequence shown here is derived from an EMBL/GenBank/DDBJ whole genome shotgun (WGS) entry which is preliminary data.</text>
</comment>
<dbReference type="NCBIfam" id="TIGR02595">
    <property type="entry name" value="PEP_CTERM"/>
    <property type="match status" value="1"/>
</dbReference>
<evidence type="ECO:0000259" key="2">
    <source>
        <dbReference type="Pfam" id="PF07589"/>
    </source>
</evidence>
<dbReference type="AlphaFoldDB" id="A0A918WHK8"/>
<evidence type="ECO:0000313" key="4">
    <source>
        <dbReference type="Proteomes" id="UP000644507"/>
    </source>
</evidence>
<dbReference type="Pfam" id="PF07589">
    <property type="entry name" value="PEP-CTERM"/>
    <property type="match status" value="1"/>
</dbReference>
<gene>
    <name evidence="3" type="ORF">GCM10007100_18220</name>
</gene>
<dbReference type="Proteomes" id="UP000644507">
    <property type="component" value="Unassembled WGS sequence"/>
</dbReference>
<evidence type="ECO:0000313" key="3">
    <source>
        <dbReference type="EMBL" id="GHC52279.1"/>
    </source>
</evidence>
<dbReference type="Gene3D" id="2.60.40.2130">
    <property type="entry name" value="F-spondin domain"/>
    <property type="match status" value="1"/>
</dbReference>
<reference evidence="3" key="1">
    <citation type="journal article" date="2014" name="Int. J. Syst. Evol. Microbiol.">
        <title>Complete genome sequence of Corynebacterium casei LMG S-19264T (=DSM 44701T), isolated from a smear-ripened cheese.</title>
        <authorList>
            <consortium name="US DOE Joint Genome Institute (JGI-PGF)"/>
            <person name="Walter F."/>
            <person name="Albersmeier A."/>
            <person name="Kalinowski J."/>
            <person name="Ruckert C."/>
        </authorList>
    </citation>
    <scope>NUCLEOTIDE SEQUENCE</scope>
    <source>
        <strain evidence="3">KCTC 12988</strain>
    </source>
</reference>
<feature type="domain" description="Ice-binding protein C-terminal" evidence="2">
    <location>
        <begin position="235"/>
        <end position="257"/>
    </location>
</feature>
<accession>A0A918WHK8</accession>
<dbReference type="InterPro" id="IPR013424">
    <property type="entry name" value="Ice-binding_C"/>
</dbReference>
<dbReference type="NCBIfam" id="NF038123">
    <property type="entry name" value="NF038123_dom"/>
    <property type="match status" value="1"/>
</dbReference>
<proteinExistence type="predicted"/>
<feature type="chain" id="PRO_5037010413" description="Ice-binding protein C-terminal domain-containing protein" evidence="1">
    <location>
        <begin position="24"/>
        <end position="258"/>
    </location>
</feature>
<evidence type="ECO:0000256" key="1">
    <source>
        <dbReference type="SAM" id="SignalP"/>
    </source>
</evidence>
<name>A0A918WHK8_9BACT</name>
<dbReference type="InterPro" id="IPR009465">
    <property type="entry name" value="Spondin_N"/>
</dbReference>
<keyword evidence="1" id="KW-0732">Signal</keyword>
<sequence>MKTSKLHPIAFAGIISISSSATAATSIRVSIQTTGPVGLAPGIAGFSNGSFDIFDPGSAASAALENLAETGSPAGFMPSSGGAILGPGVGPGSPPIFAPGASGSAVFEVADGDNMFHFASMLLPSNDWFIGNGDGFDVSSLLGASNGSSLFFDFTTVWDAGTELEDFDFSPGNPLIGIMNPGGGAADFGTDQGGVVTALSGSDPFGAFANADLGFDSTQFDFTGEPIARVTLEVIPEPSTSLLAGLSILLGLSRRRRH</sequence>
<organism evidence="3 4">
    <name type="scientific">Roseibacillus persicicus</name>
    <dbReference type="NCBI Taxonomy" id="454148"/>
    <lineage>
        <taxon>Bacteria</taxon>
        <taxon>Pseudomonadati</taxon>
        <taxon>Verrucomicrobiota</taxon>
        <taxon>Verrucomicrobiia</taxon>
        <taxon>Verrucomicrobiales</taxon>
        <taxon>Verrucomicrobiaceae</taxon>
        <taxon>Roseibacillus</taxon>
    </lineage>
</organism>
<feature type="signal peptide" evidence="1">
    <location>
        <begin position="1"/>
        <end position="23"/>
    </location>
</feature>
<keyword evidence="4" id="KW-1185">Reference proteome</keyword>
<dbReference type="EMBL" id="BMXI01000007">
    <property type="protein sequence ID" value="GHC52279.1"/>
    <property type="molecule type" value="Genomic_DNA"/>
</dbReference>
<dbReference type="InterPro" id="IPR038678">
    <property type="entry name" value="Spondin_N_sf"/>
</dbReference>
<protein>
    <recommendedName>
        <fullName evidence="2">Ice-binding protein C-terminal domain-containing protein</fullName>
    </recommendedName>
</protein>
<reference evidence="3" key="2">
    <citation type="submission" date="2020-09" db="EMBL/GenBank/DDBJ databases">
        <authorList>
            <person name="Sun Q."/>
            <person name="Kim S."/>
        </authorList>
    </citation>
    <scope>NUCLEOTIDE SEQUENCE</scope>
    <source>
        <strain evidence="3">KCTC 12988</strain>
    </source>
</reference>
<dbReference type="RefSeq" id="WP_189569631.1">
    <property type="nucleotide sequence ID" value="NZ_BMXI01000007.1"/>
</dbReference>